<evidence type="ECO:0000256" key="2">
    <source>
        <dbReference type="ARBA" id="ARBA00022801"/>
    </source>
</evidence>
<dbReference type="AlphaFoldDB" id="A0A1G2GV34"/>
<organism evidence="7 8">
    <name type="scientific">Candidatus Ryanbacteria bacterium RIFCSPLOWO2_02_FULL_45_11c</name>
    <dbReference type="NCBI Taxonomy" id="1802128"/>
    <lineage>
        <taxon>Bacteria</taxon>
        <taxon>Candidatus Ryaniibacteriota</taxon>
    </lineage>
</organism>
<keyword evidence="3" id="KW-0347">Helicase</keyword>
<dbReference type="PANTHER" id="PTHR18934">
    <property type="entry name" value="ATP-DEPENDENT RNA HELICASE"/>
    <property type="match status" value="1"/>
</dbReference>
<dbReference type="GO" id="GO:0004386">
    <property type="term" value="F:helicase activity"/>
    <property type="evidence" value="ECO:0007669"/>
    <property type="project" value="UniProtKB-KW"/>
</dbReference>
<name>A0A1G2GV34_9BACT</name>
<keyword evidence="2" id="KW-0378">Hydrolase</keyword>
<comment type="caution">
    <text evidence="7">The sequence shown here is derived from an EMBL/GenBank/DDBJ whole genome shotgun (WGS) entry which is preliminary data.</text>
</comment>
<evidence type="ECO:0000256" key="1">
    <source>
        <dbReference type="ARBA" id="ARBA00022741"/>
    </source>
</evidence>
<evidence type="ECO:0000313" key="8">
    <source>
        <dbReference type="Proteomes" id="UP000178186"/>
    </source>
</evidence>
<dbReference type="Proteomes" id="UP000178186">
    <property type="component" value="Unassembled WGS sequence"/>
</dbReference>
<evidence type="ECO:0000313" key="7">
    <source>
        <dbReference type="EMBL" id="OGZ54065.1"/>
    </source>
</evidence>
<evidence type="ECO:0000256" key="5">
    <source>
        <dbReference type="SAM" id="MobiDB-lite"/>
    </source>
</evidence>
<dbReference type="GO" id="GO:0016787">
    <property type="term" value="F:hydrolase activity"/>
    <property type="evidence" value="ECO:0007669"/>
    <property type="project" value="UniProtKB-KW"/>
</dbReference>
<gene>
    <name evidence="7" type="ORF">A3H64_00450</name>
</gene>
<evidence type="ECO:0000259" key="6">
    <source>
        <dbReference type="SMART" id="SM00490"/>
    </source>
</evidence>
<accession>A0A1G2GV34</accession>
<dbReference type="GO" id="GO:0005524">
    <property type="term" value="F:ATP binding"/>
    <property type="evidence" value="ECO:0007669"/>
    <property type="project" value="UniProtKB-KW"/>
</dbReference>
<feature type="compositionally biased region" description="Basic and acidic residues" evidence="5">
    <location>
        <begin position="1036"/>
        <end position="1070"/>
    </location>
</feature>
<protein>
    <recommendedName>
        <fullName evidence="6">Helicase C-terminal domain-containing protein</fullName>
    </recommendedName>
</protein>
<dbReference type="Gene3D" id="3.40.50.300">
    <property type="entry name" value="P-loop containing nucleotide triphosphate hydrolases"/>
    <property type="match status" value="2"/>
</dbReference>
<dbReference type="InterPro" id="IPR001650">
    <property type="entry name" value="Helicase_C-like"/>
</dbReference>
<proteinExistence type="predicted"/>
<feature type="region of interest" description="Disordered" evidence="5">
    <location>
        <begin position="1036"/>
        <end position="1071"/>
    </location>
</feature>
<evidence type="ECO:0000256" key="3">
    <source>
        <dbReference type="ARBA" id="ARBA00022806"/>
    </source>
</evidence>
<sequence>MTKKRFLRVVVIAPTRSTCLNISIVLSNGAIPQTLLMQEKGKEIFEAVDILGDLGGFGVVAGTGTGKTVALRDITKRLLGEQIRVDIVTRENEATDYTWMCNVLVVTPGVALHWLKSGIIGNDDLIVVDEIHQTSEHLELSLGLAKRAGCTFLWMSATIDPRVYEQYLEAATVVSCSAYDPVKKAEVKVEYGDAESFLSSHIEEFVKEKRGTAVFIPTRAQAENLSRKFASREGLYCDFYHGGEKVEKLRQFLKGEVEKPFMVFMTIAGASSLNIAGLDTVVIIDEMYDERIHSGVAVMEKVALGNNELLQMGGRVNGRAIGGKVYILSRRSIDFHSLKPETPHFRLGGDPQHLALVCARLGVDVSELDLITTIDRGAYEAHVKRFRDRGIIAAEDFCLTPYGEKVERLPVTPDWAEILVHAEESQDSQILNLAVVCASAKSLYDLIRKEHDFSEVGVKGSDHLTAHNIVVSALSQFGFIRDKNGDVEYGFDGDYVKKYFDKSTRQDVVEKGVFIEWCDLKGFNGKAIKEATLAMKSIYRQMRNDLPRPKEFGLVLANTSRHETFLNLLAEAQSLDFVRNGRHSKAGTVFTAQHGMLGYSADAVLGTIRYWKDKRGYTRSSIEGTEIPIEVLDSHSKKIPTRIYTVSAEGVKVEFRSTFAGVALDETHELVPDEKLPESLQAEARQQLSVYLPSLPGFEKLREHNQHVRKTSGDVAIRSGGKTRAATQQDEQNLYLRSMEAANVFSYAGMVETLRSGKIRPLDLFLNLRDFVSEEEEIEVASQNPDMLDLLGKQYPVTYRQGYAPSIELGKAEADDTWKQLPDSGIKLPSGCEVVVVVPLDYHRLSASDISKLKEQVCEYLNQKKWDAFTKPEISLPSATDEVVPDVVEVEYGTDSLIGGSALKFGAVTLNTSYGRSSDFKGEWFKTREEAEAARAKAHAKLDATKVERFERAEYMSVREKAEPIKARISELYDKQYYNSDLDQDLRRRIYERYTRSLPSTSAELKQWVFETEVFIAEVEKAVAEVIRKKIEEQQKLREAEEREQQNRQYEENRRTVEKAKRRAKEEKFAETGVLADEDSSGFNSFAAALAVAKQKKQKR</sequence>
<dbReference type="GO" id="GO:0003723">
    <property type="term" value="F:RNA binding"/>
    <property type="evidence" value="ECO:0007669"/>
    <property type="project" value="TreeGrafter"/>
</dbReference>
<dbReference type="STRING" id="1802128.A3H64_00450"/>
<dbReference type="PANTHER" id="PTHR18934:SF91">
    <property type="entry name" value="PRE-MRNA-SPLICING FACTOR ATP-DEPENDENT RNA HELICASE PRP16"/>
    <property type="match status" value="1"/>
</dbReference>
<dbReference type="InterPro" id="IPR027417">
    <property type="entry name" value="P-loop_NTPase"/>
</dbReference>
<dbReference type="SUPFAM" id="SSF52540">
    <property type="entry name" value="P-loop containing nucleoside triphosphate hydrolases"/>
    <property type="match status" value="1"/>
</dbReference>
<dbReference type="EMBL" id="MHNY01000049">
    <property type="protein sequence ID" value="OGZ54065.1"/>
    <property type="molecule type" value="Genomic_DNA"/>
</dbReference>
<feature type="domain" description="Helicase C-terminal" evidence="6">
    <location>
        <begin position="223"/>
        <end position="321"/>
    </location>
</feature>
<reference evidence="7 8" key="1">
    <citation type="journal article" date="2016" name="Nat. Commun.">
        <title>Thousands of microbial genomes shed light on interconnected biogeochemical processes in an aquifer system.</title>
        <authorList>
            <person name="Anantharaman K."/>
            <person name="Brown C.T."/>
            <person name="Hug L.A."/>
            <person name="Sharon I."/>
            <person name="Castelle C.J."/>
            <person name="Probst A.J."/>
            <person name="Thomas B.C."/>
            <person name="Singh A."/>
            <person name="Wilkins M.J."/>
            <person name="Karaoz U."/>
            <person name="Brodie E.L."/>
            <person name="Williams K.H."/>
            <person name="Hubbard S.S."/>
            <person name="Banfield J.F."/>
        </authorList>
    </citation>
    <scope>NUCLEOTIDE SEQUENCE [LARGE SCALE GENOMIC DNA]</scope>
</reference>
<evidence type="ECO:0000256" key="4">
    <source>
        <dbReference type="ARBA" id="ARBA00022840"/>
    </source>
</evidence>
<dbReference type="SMART" id="SM00490">
    <property type="entry name" value="HELICc"/>
    <property type="match status" value="1"/>
</dbReference>
<keyword evidence="4" id="KW-0067">ATP-binding</keyword>
<keyword evidence="1" id="KW-0547">Nucleotide-binding</keyword>